<sequence length="168" mass="18426">MKEKEAKENQGVRDASQICRVRDVSMWCTRPFFPAPAGAVRDASQIYRVPAGDARDTAPIRHIRPIFPGLGRGLDLLLPSFLLSREEKKVLADLCLSPIGAIWGAYAIRPYVGGCAPTPPAGAAYVLRPLTVLCDPLYKCAGRLRVLVGWGRGVMGRVWGLNDLHIIY</sequence>
<name>W2CJG8_9BACT</name>
<reference evidence="1 2" key="1">
    <citation type="submission" date="2013-11" db="EMBL/GenBank/DDBJ databases">
        <title>Single cell genomics of uncultured Tannerella BU063 (oral taxon 286).</title>
        <authorList>
            <person name="Beall C.J."/>
            <person name="Campbell A.G."/>
            <person name="Griffen A.L."/>
            <person name="Podar M."/>
            <person name="Leys E.J."/>
        </authorList>
    </citation>
    <scope>NUCLEOTIDE SEQUENCE [LARGE SCALE GENOMIC DNA]</scope>
    <source>
        <strain evidence="1">Cell 1/3</strain>
    </source>
</reference>
<dbReference type="Proteomes" id="UP000034982">
    <property type="component" value="Unassembled WGS sequence"/>
</dbReference>
<evidence type="ECO:0000313" key="2">
    <source>
        <dbReference type="Proteomes" id="UP000034982"/>
    </source>
</evidence>
<evidence type="ECO:0000313" key="1">
    <source>
        <dbReference type="EMBL" id="ETK06631.1"/>
    </source>
</evidence>
<organism evidence="1 2">
    <name type="scientific">Tannerella sp. oral taxon BU063 isolate Cell 1/3</name>
    <dbReference type="NCBI Taxonomy" id="1411022"/>
    <lineage>
        <taxon>Bacteria</taxon>
        <taxon>Pseudomonadati</taxon>
        <taxon>Bacteroidota</taxon>
        <taxon>Bacteroidia</taxon>
        <taxon>Bacteroidales</taxon>
        <taxon>Tannerellaceae</taxon>
        <taxon>Tannerella</taxon>
    </lineage>
</organism>
<comment type="caution">
    <text evidence="1">The sequence shown here is derived from an EMBL/GenBank/DDBJ whole genome shotgun (WGS) entry which is preliminary data.</text>
</comment>
<accession>W2CJG8</accession>
<protein>
    <submittedName>
        <fullName evidence="1">Uncharacterized protein</fullName>
    </submittedName>
</protein>
<dbReference type="EMBL" id="AYYE01001151">
    <property type="protein sequence ID" value="ETK06631.1"/>
    <property type="molecule type" value="Genomic_DNA"/>
</dbReference>
<gene>
    <name evidence="1" type="ORF">T230_11435</name>
</gene>
<proteinExistence type="predicted"/>
<dbReference type="AlphaFoldDB" id="W2CJG8"/>